<evidence type="ECO:0000256" key="1">
    <source>
        <dbReference type="SAM" id="SignalP"/>
    </source>
</evidence>
<dbReference type="RefSeq" id="XP_043133852.1">
    <property type="nucleotide sequence ID" value="XM_043285129.1"/>
</dbReference>
<gene>
    <name evidence="2" type="ORF">ACHE_20788S</name>
</gene>
<organism evidence="2 3">
    <name type="scientific">Aspergillus chevalieri</name>
    <name type="common">Eurotium chevalieri</name>
    <dbReference type="NCBI Taxonomy" id="182096"/>
    <lineage>
        <taxon>Eukaryota</taxon>
        <taxon>Fungi</taxon>
        <taxon>Dikarya</taxon>
        <taxon>Ascomycota</taxon>
        <taxon>Pezizomycotina</taxon>
        <taxon>Eurotiomycetes</taxon>
        <taxon>Eurotiomycetidae</taxon>
        <taxon>Eurotiales</taxon>
        <taxon>Aspergillaceae</taxon>
        <taxon>Aspergillus</taxon>
        <taxon>Aspergillus subgen. Aspergillus</taxon>
    </lineage>
</organism>
<name>A0A7R7VIH7_ASPCH</name>
<reference evidence="2" key="1">
    <citation type="submission" date="2021-01" db="EMBL/GenBank/DDBJ databases">
        <authorList>
            <consortium name="Aspergillus chevalieri M1 genome sequencing consortium"/>
            <person name="Kazuki M."/>
            <person name="Futagami T."/>
        </authorList>
    </citation>
    <scope>NUCLEOTIDE SEQUENCE</scope>
    <source>
        <strain evidence="2">M1</strain>
    </source>
</reference>
<feature type="chain" id="PRO_5030591488" description="Mating locus protein" evidence="1">
    <location>
        <begin position="25"/>
        <end position="263"/>
    </location>
</feature>
<protein>
    <recommendedName>
        <fullName evidence="4">Mating locus protein</fullName>
    </recommendedName>
</protein>
<evidence type="ECO:0000313" key="3">
    <source>
        <dbReference type="Proteomes" id="UP000637239"/>
    </source>
</evidence>
<dbReference type="GeneID" id="66979689"/>
<dbReference type="KEGG" id="ache:ACHE_20788S"/>
<sequence length="263" mass="30530">MSNMNRRLGTKLIGFLALLSQNPGLPPATRDQATYITASYSEHRNVYRLMAQISALSNGETVINTSHRTRSMAEDRHAPASRFGVCLQALMTDFRITPTVPDFEGHPIELYSILDPVIESWMSGEQEFEFHRALLSMERRANEHLAHLTKKYGYHFIFRIGLQQYYMTRTVAEKINFWRHDPRKTDDLVQAQKLCYDAFERQLRLNEAEKMILIQVTNSSSRDAKMFWRWLEDNRVAYFAMQTCITLLDKLGNEDTKAANKAI</sequence>
<proteinExistence type="predicted"/>
<dbReference type="Proteomes" id="UP000637239">
    <property type="component" value="Chromosome 2"/>
</dbReference>
<dbReference type="AlphaFoldDB" id="A0A7R7VIH7"/>
<accession>A0A7R7VIH7</accession>
<evidence type="ECO:0000313" key="2">
    <source>
        <dbReference type="EMBL" id="BCR85330.1"/>
    </source>
</evidence>
<keyword evidence="3" id="KW-1185">Reference proteome</keyword>
<feature type="signal peptide" evidence="1">
    <location>
        <begin position="1"/>
        <end position="24"/>
    </location>
</feature>
<keyword evidence="1" id="KW-0732">Signal</keyword>
<reference evidence="2" key="2">
    <citation type="submission" date="2021-02" db="EMBL/GenBank/DDBJ databases">
        <title>Aspergillus chevalieri M1 genome sequence.</title>
        <authorList>
            <person name="Kadooka C."/>
            <person name="Mori K."/>
            <person name="Futagami T."/>
        </authorList>
    </citation>
    <scope>NUCLEOTIDE SEQUENCE</scope>
    <source>
        <strain evidence="2">M1</strain>
    </source>
</reference>
<evidence type="ECO:0008006" key="4">
    <source>
        <dbReference type="Google" id="ProtNLM"/>
    </source>
</evidence>
<dbReference type="EMBL" id="AP024417">
    <property type="protein sequence ID" value="BCR85330.1"/>
    <property type="molecule type" value="Genomic_DNA"/>
</dbReference>